<accession>A0ABS9C204</accession>
<evidence type="ECO:0000313" key="3">
    <source>
        <dbReference type="Proteomes" id="UP001201449"/>
    </source>
</evidence>
<evidence type="ECO:0000313" key="2">
    <source>
        <dbReference type="EMBL" id="MCF1753113.1"/>
    </source>
</evidence>
<proteinExistence type="predicted"/>
<sequence>MLEKVLAWLKAPIVFLLKKPVQRFAKKISSSPNREAVFHRLSEMYKDITENPQPKDGALYEMNLQDNSFIIFSDLHKGNRKRRDEFRFSEKNYLAALDHYDKKGSYYINLGDSEELWKFNIFSILQHNKETFEAEKRFVKRNAFFKVYGNHDLFWEIDPFSKMYRWQVYEKPVNIYGAIVVRVPFGKGKYIDVFCTHGHQGDKRSDGNKFSIWFVAYIWGPLQSFLDININTPAVSKSEKTLHNRLMYEWSQQQDNVVLVTGHTHQPIFHSYSHLQHLRAQLEEAKSRQDVDKVKDLEERIERHPSQCTLGVQDLPKYKPTYFNVGCCCYSDGSITGIEIADGFVRLVKWQDEGKGSEREVLEELPLSEMREMFLEKVGT</sequence>
<dbReference type="Proteomes" id="UP001201449">
    <property type="component" value="Unassembled WGS sequence"/>
</dbReference>
<organism evidence="2 3">
    <name type="scientific">Mariniradius sediminis</name>
    <dbReference type="NCBI Taxonomy" id="2909237"/>
    <lineage>
        <taxon>Bacteria</taxon>
        <taxon>Pseudomonadati</taxon>
        <taxon>Bacteroidota</taxon>
        <taxon>Cytophagia</taxon>
        <taxon>Cytophagales</taxon>
        <taxon>Cyclobacteriaceae</taxon>
        <taxon>Mariniradius</taxon>
    </lineage>
</organism>
<dbReference type="Gene3D" id="3.60.21.10">
    <property type="match status" value="1"/>
</dbReference>
<dbReference type="EMBL" id="JAKEVZ010000021">
    <property type="protein sequence ID" value="MCF1753113.1"/>
    <property type="molecule type" value="Genomic_DNA"/>
</dbReference>
<dbReference type="RefSeq" id="WP_234862931.1">
    <property type="nucleotide sequence ID" value="NZ_JAKEVZ010000021.1"/>
</dbReference>
<dbReference type="SUPFAM" id="SSF56300">
    <property type="entry name" value="Metallo-dependent phosphatases"/>
    <property type="match status" value="1"/>
</dbReference>
<comment type="caution">
    <text evidence="2">The sequence shown here is derived from an EMBL/GenBank/DDBJ whole genome shotgun (WGS) entry which is preliminary data.</text>
</comment>
<name>A0ABS9C204_9BACT</name>
<dbReference type="Pfam" id="PF00149">
    <property type="entry name" value="Metallophos"/>
    <property type="match status" value="1"/>
</dbReference>
<gene>
    <name evidence="2" type="ORF">L0U89_18785</name>
</gene>
<dbReference type="InterPro" id="IPR029052">
    <property type="entry name" value="Metallo-depent_PP-like"/>
</dbReference>
<protein>
    <submittedName>
        <fullName evidence="2">Metallophosphoesterase family protein</fullName>
    </submittedName>
</protein>
<reference evidence="2 3" key="1">
    <citation type="submission" date="2022-01" db="EMBL/GenBank/DDBJ databases">
        <title>Mariniradius saccharolyticus sp. nov., isolated from sediment of a river.</title>
        <authorList>
            <person name="Liu H."/>
        </authorList>
    </citation>
    <scope>NUCLEOTIDE SEQUENCE [LARGE SCALE GENOMIC DNA]</scope>
    <source>
        <strain evidence="2 3">RY-2</strain>
    </source>
</reference>
<feature type="domain" description="Calcineurin-like phosphoesterase" evidence="1">
    <location>
        <begin position="69"/>
        <end position="267"/>
    </location>
</feature>
<evidence type="ECO:0000259" key="1">
    <source>
        <dbReference type="Pfam" id="PF00149"/>
    </source>
</evidence>
<keyword evidence="3" id="KW-1185">Reference proteome</keyword>
<dbReference type="InterPro" id="IPR004843">
    <property type="entry name" value="Calcineurin-like_PHP"/>
</dbReference>